<evidence type="ECO:0000313" key="2">
    <source>
        <dbReference type="EMBL" id="KEY66199.1"/>
    </source>
</evidence>
<proteinExistence type="predicted"/>
<sequence length="177" mass="19090">MGHDEDLIPAHKAVHLGELPPDFGQSLTEAVVVTSMSQPSSSVEKSILDKAGLEKSHELLTCTAKSPPFSYVHLELVTDGSASVELDNLMVKSYCTAALRQFLGLTGVAIPIDILKVDAGHCWLRVPQPDLGMFAAAITAWKGSSEGGTQCLLRVKQCSDWLGTMVGSDDQDWLWHS</sequence>
<dbReference type="PANTHER" id="PTHR28173:SF1">
    <property type="entry name" value="RIBONUCLEASES P_MRP PROTEIN SUBUNIT POP8"/>
    <property type="match status" value="1"/>
</dbReference>
<dbReference type="GO" id="GO:0005655">
    <property type="term" value="C:nucleolar ribonuclease P complex"/>
    <property type="evidence" value="ECO:0007669"/>
    <property type="project" value="InterPro"/>
</dbReference>
<dbReference type="GO" id="GO:0004526">
    <property type="term" value="F:ribonuclease P activity"/>
    <property type="evidence" value="ECO:0007669"/>
    <property type="project" value="TreeGrafter"/>
</dbReference>
<evidence type="ECO:0000313" key="3">
    <source>
        <dbReference type="Proteomes" id="UP000028045"/>
    </source>
</evidence>
<dbReference type="EMBL" id="KL648668">
    <property type="protein sequence ID" value="KEY66199.1"/>
    <property type="molecule type" value="Genomic_DNA"/>
</dbReference>
<organism evidence="2 3">
    <name type="scientific">Stachybotrys chartarum (strain CBS 109288 / IBT 7711)</name>
    <name type="common">Toxic black mold</name>
    <name type="synonym">Stilbospora chartarum</name>
    <dbReference type="NCBI Taxonomy" id="1280523"/>
    <lineage>
        <taxon>Eukaryota</taxon>
        <taxon>Fungi</taxon>
        <taxon>Dikarya</taxon>
        <taxon>Ascomycota</taxon>
        <taxon>Pezizomycotina</taxon>
        <taxon>Sordariomycetes</taxon>
        <taxon>Hypocreomycetidae</taxon>
        <taxon>Hypocreales</taxon>
        <taxon>Stachybotryaceae</taxon>
        <taxon>Stachybotrys</taxon>
    </lineage>
</organism>
<dbReference type="GO" id="GO:0000171">
    <property type="term" value="F:ribonuclease MRP activity"/>
    <property type="evidence" value="ECO:0007669"/>
    <property type="project" value="TreeGrafter"/>
</dbReference>
<accession>A0A084ALM0</accession>
<dbReference type="InterPro" id="IPR049128">
    <property type="entry name" value="Pop8-like_dom"/>
</dbReference>
<dbReference type="Pfam" id="PF20976">
    <property type="entry name" value="Pop8"/>
    <property type="match status" value="1"/>
</dbReference>
<name>A0A084ALM0_STACB</name>
<keyword evidence="3" id="KW-1185">Reference proteome</keyword>
<evidence type="ECO:0000259" key="1">
    <source>
        <dbReference type="Pfam" id="PF20976"/>
    </source>
</evidence>
<gene>
    <name evidence="2" type="ORF">S7711_07656</name>
</gene>
<dbReference type="GO" id="GO:0000294">
    <property type="term" value="P:nuclear-transcribed mRNA catabolic process, RNase MRP-dependent"/>
    <property type="evidence" value="ECO:0007669"/>
    <property type="project" value="TreeGrafter"/>
</dbReference>
<dbReference type="GO" id="GO:0008033">
    <property type="term" value="P:tRNA processing"/>
    <property type="evidence" value="ECO:0007669"/>
    <property type="project" value="InterPro"/>
</dbReference>
<dbReference type="OrthoDB" id="5530243at2759"/>
<dbReference type="PANTHER" id="PTHR28173">
    <property type="entry name" value="RIBONUCLEASES P/MRP PROTEIN SUBUNIT POP8"/>
    <property type="match status" value="1"/>
</dbReference>
<dbReference type="GO" id="GO:0034965">
    <property type="term" value="P:intronic box C/D snoRNA processing"/>
    <property type="evidence" value="ECO:0007669"/>
    <property type="project" value="TreeGrafter"/>
</dbReference>
<feature type="domain" description="Ribonucleases P/MRP subunit Pop8-like" evidence="1">
    <location>
        <begin position="68"/>
        <end position="141"/>
    </location>
</feature>
<reference evidence="2 3" key="1">
    <citation type="journal article" date="2014" name="BMC Genomics">
        <title>Comparative genome sequencing reveals chemotype-specific gene clusters in the toxigenic black mold Stachybotrys.</title>
        <authorList>
            <person name="Semeiks J."/>
            <person name="Borek D."/>
            <person name="Otwinowski Z."/>
            <person name="Grishin N.V."/>
        </authorList>
    </citation>
    <scope>NUCLEOTIDE SEQUENCE [LARGE SCALE GENOMIC DNA]</scope>
    <source>
        <strain evidence="3">CBS 109288 / IBT 7711</strain>
    </source>
</reference>
<dbReference type="Proteomes" id="UP000028045">
    <property type="component" value="Unassembled WGS sequence"/>
</dbReference>
<dbReference type="GO" id="GO:0000172">
    <property type="term" value="C:ribonuclease MRP complex"/>
    <property type="evidence" value="ECO:0007669"/>
    <property type="project" value="InterPro"/>
</dbReference>
<dbReference type="HOGENOM" id="CLU_115053_0_0_1"/>
<protein>
    <recommendedName>
        <fullName evidence="1">Ribonucleases P/MRP subunit Pop8-like domain-containing protein</fullName>
    </recommendedName>
</protein>
<dbReference type="AlphaFoldDB" id="A0A084ALM0"/>
<dbReference type="InterPro" id="IPR020347">
    <property type="entry name" value="Pop8"/>
</dbReference>